<dbReference type="RefSeq" id="WP_188776227.1">
    <property type="nucleotide sequence ID" value="NZ_BMMB01000006.1"/>
</dbReference>
<dbReference type="Pfam" id="PF09346">
    <property type="entry name" value="SMI1_KNR4"/>
    <property type="match status" value="1"/>
</dbReference>
<sequence length="437" mass="50437">MTFQHQLERLKLQWNDLLETLQHKGADVIHIYEEPVKDNQLAELEQQLGIELPDELRQMLAMASEARMGWTLPHESLVPFGANGDWGWSFQAIYWLDVWQLEEAVNPTRYLTFCPGYNGDSLVLDMHAPSKQHAVLSWNHETGDFQFLAPSLGEFFERVTIMYGIGAESWQYEPFIDYSGLNVDHPHSLKWRAWMHDYVHLTLEKAQATLEGLIRYTEVSGVVDVSLRSAFHHFAPELILQAWQKRINEESDRGIRETLMKYIGDICYTHAADWVRSLWRSHAEERINASVLTYLTVRCLPESEGLKLVFNELEQMEQTSRLNGYTACAWLKPFTSRKVIEWMFLGQRVSYPYDGWDRLFACSAPSAEDIWQWLGGSTVQQQVVISALAMLENVQTIFPEQAQLQHTLGLLEQQLDKAVTKKEKNLVNGAVHALNKL</sequence>
<keyword evidence="3" id="KW-1185">Reference proteome</keyword>
<protein>
    <recommendedName>
        <fullName evidence="1">Knr4/Smi1-like domain-containing protein</fullName>
    </recommendedName>
</protein>
<feature type="domain" description="Knr4/Smi1-like" evidence="1">
    <location>
        <begin position="35"/>
        <end position="158"/>
    </location>
</feature>
<dbReference type="InterPro" id="IPR037883">
    <property type="entry name" value="Knr4/Smi1-like_sf"/>
</dbReference>
<dbReference type="InterPro" id="IPR018958">
    <property type="entry name" value="Knr4/Smi1-like_dom"/>
</dbReference>
<evidence type="ECO:0000259" key="1">
    <source>
        <dbReference type="SMART" id="SM00860"/>
    </source>
</evidence>
<evidence type="ECO:0000313" key="3">
    <source>
        <dbReference type="Proteomes" id="UP001185028"/>
    </source>
</evidence>
<proteinExistence type="predicted"/>
<evidence type="ECO:0000313" key="2">
    <source>
        <dbReference type="EMBL" id="MDR6244262.1"/>
    </source>
</evidence>
<dbReference type="EMBL" id="JAVDQH010000007">
    <property type="protein sequence ID" value="MDR6244262.1"/>
    <property type="molecule type" value="Genomic_DNA"/>
</dbReference>
<dbReference type="SMART" id="SM00860">
    <property type="entry name" value="SMI1_KNR4"/>
    <property type="match status" value="1"/>
</dbReference>
<accession>A0ABU1IYC1</accession>
<reference evidence="2 3" key="1">
    <citation type="submission" date="2023-07" db="EMBL/GenBank/DDBJ databases">
        <title>Genomic Encyclopedia of Type Strains, Phase IV (KMG-IV): sequencing the most valuable type-strain genomes for metagenomic binning, comparative biology and taxonomic classification.</title>
        <authorList>
            <person name="Goeker M."/>
        </authorList>
    </citation>
    <scope>NUCLEOTIDE SEQUENCE [LARGE SCALE GENOMIC DNA]</scope>
    <source>
        <strain evidence="2 3">DSM 22170</strain>
    </source>
</reference>
<dbReference type="SUPFAM" id="SSF160631">
    <property type="entry name" value="SMI1/KNR4-like"/>
    <property type="match status" value="1"/>
</dbReference>
<dbReference type="Proteomes" id="UP001185028">
    <property type="component" value="Unassembled WGS sequence"/>
</dbReference>
<gene>
    <name evidence="2" type="ORF">JOC58_002155</name>
</gene>
<name>A0ABU1IYC1_9BACL</name>
<organism evidence="2 3">
    <name type="scientific">Paenibacillus hunanensis</name>
    <dbReference type="NCBI Taxonomy" id="539262"/>
    <lineage>
        <taxon>Bacteria</taxon>
        <taxon>Bacillati</taxon>
        <taxon>Bacillota</taxon>
        <taxon>Bacilli</taxon>
        <taxon>Bacillales</taxon>
        <taxon>Paenibacillaceae</taxon>
        <taxon>Paenibacillus</taxon>
    </lineage>
</organism>
<dbReference type="Gene3D" id="3.40.1580.10">
    <property type="entry name" value="SMI1/KNR4-like"/>
    <property type="match status" value="1"/>
</dbReference>
<comment type="caution">
    <text evidence="2">The sequence shown here is derived from an EMBL/GenBank/DDBJ whole genome shotgun (WGS) entry which is preliminary data.</text>
</comment>